<sequence length="48" mass="5402">MFASYLIIDSSTESSSENIQNSLQKTRNSVEPDYSEGSNSKNLIKHNH</sequence>
<dbReference type="EMBL" id="CAJVPW010013738">
    <property type="protein sequence ID" value="CAG8647538.1"/>
    <property type="molecule type" value="Genomic_DNA"/>
</dbReference>
<accession>A0ACA9NCF2</accession>
<evidence type="ECO:0000313" key="1">
    <source>
        <dbReference type="EMBL" id="CAG8647538.1"/>
    </source>
</evidence>
<gene>
    <name evidence="1" type="ORF">SPELUC_LOCUS8788</name>
</gene>
<name>A0ACA9NCF2_9GLOM</name>
<keyword evidence="2" id="KW-1185">Reference proteome</keyword>
<dbReference type="Proteomes" id="UP000789366">
    <property type="component" value="Unassembled WGS sequence"/>
</dbReference>
<proteinExistence type="predicted"/>
<reference evidence="1" key="1">
    <citation type="submission" date="2021-06" db="EMBL/GenBank/DDBJ databases">
        <authorList>
            <person name="Kallberg Y."/>
            <person name="Tangrot J."/>
            <person name="Rosling A."/>
        </authorList>
    </citation>
    <scope>NUCLEOTIDE SEQUENCE</scope>
    <source>
        <strain evidence="1">28 12/20/2015</strain>
    </source>
</reference>
<protein>
    <submittedName>
        <fullName evidence="1">11430_t:CDS:1</fullName>
    </submittedName>
</protein>
<evidence type="ECO:0000313" key="2">
    <source>
        <dbReference type="Proteomes" id="UP000789366"/>
    </source>
</evidence>
<organism evidence="1 2">
    <name type="scientific">Cetraspora pellucida</name>
    <dbReference type="NCBI Taxonomy" id="1433469"/>
    <lineage>
        <taxon>Eukaryota</taxon>
        <taxon>Fungi</taxon>
        <taxon>Fungi incertae sedis</taxon>
        <taxon>Mucoromycota</taxon>
        <taxon>Glomeromycotina</taxon>
        <taxon>Glomeromycetes</taxon>
        <taxon>Diversisporales</taxon>
        <taxon>Gigasporaceae</taxon>
        <taxon>Cetraspora</taxon>
    </lineage>
</organism>
<comment type="caution">
    <text evidence="1">The sequence shown here is derived from an EMBL/GenBank/DDBJ whole genome shotgun (WGS) entry which is preliminary data.</text>
</comment>
<feature type="non-terminal residue" evidence="1">
    <location>
        <position position="48"/>
    </location>
</feature>